<keyword evidence="5" id="KW-0472">Membrane</keyword>
<dbReference type="RefSeq" id="WP_006784667.1">
    <property type="nucleotide sequence ID" value="NZ_CABJBH010000008.1"/>
</dbReference>
<dbReference type="OrthoDB" id="1653617at2"/>
<protein>
    <submittedName>
        <fullName evidence="6">Uncharacterized protein</fullName>
    </submittedName>
</protein>
<evidence type="ECO:0000256" key="4">
    <source>
        <dbReference type="ARBA" id="ARBA00022989"/>
    </source>
</evidence>
<evidence type="ECO:0000256" key="5">
    <source>
        <dbReference type="ARBA" id="ARBA00023136"/>
    </source>
</evidence>
<keyword evidence="4" id="KW-1133">Transmembrane helix</keyword>
<evidence type="ECO:0000256" key="3">
    <source>
        <dbReference type="ARBA" id="ARBA00022692"/>
    </source>
</evidence>
<evidence type="ECO:0000256" key="2">
    <source>
        <dbReference type="ARBA" id="ARBA00022475"/>
    </source>
</evidence>
<dbReference type="AlphaFoldDB" id="A0A173TYU7"/>
<reference evidence="6 7" key="1">
    <citation type="journal article" date="2019" name="Nat. Med.">
        <title>A library of human gut bacterial isolates paired with longitudinal multiomics data enables mechanistic microbiome research.</title>
        <authorList>
            <person name="Poyet M."/>
            <person name="Groussin M."/>
            <person name="Gibbons S.M."/>
            <person name="Avila-Pacheco J."/>
            <person name="Jiang X."/>
            <person name="Kearney S.M."/>
            <person name="Perrotta A.R."/>
            <person name="Berdy B."/>
            <person name="Zhao S."/>
            <person name="Lieberman T.D."/>
            <person name="Swanson P.K."/>
            <person name="Smith M."/>
            <person name="Roesemann S."/>
            <person name="Alexander J.E."/>
            <person name="Rich S.A."/>
            <person name="Livny J."/>
            <person name="Vlamakis H."/>
            <person name="Clish C."/>
            <person name="Bullock K."/>
            <person name="Deik A."/>
            <person name="Scott J."/>
            <person name="Pierce K.A."/>
            <person name="Xavier R.J."/>
            <person name="Alm E.J."/>
        </authorList>
    </citation>
    <scope>NUCLEOTIDE SEQUENCE [LARGE SCALE GENOMIC DNA]</scope>
    <source>
        <strain evidence="6 7">BIOML-A198</strain>
    </source>
</reference>
<dbReference type="Pfam" id="PF06081">
    <property type="entry name" value="ArAE_1"/>
    <property type="match status" value="1"/>
</dbReference>
<name>A0A173TYU7_9FIRM</name>
<dbReference type="GO" id="GO:0005886">
    <property type="term" value="C:plasma membrane"/>
    <property type="evidence" value="ECO:0007669"/>
    <property type="project" value="UniProtKB-SubCell"/>
</dbReference>
<dbReference type="Proteomes" id="UP000487649">
    <property type="component" value="Unassembled WGS sequence"/>
</dbReference>
<sequence>MRQLGLIKRYIGMRTLKTGIAVVLTLYLGQTFLISNVFYAVIGTIFALQNTMKSSLVAGKNRLLGTVMGAIIGFLFAQLQLHSPLFIGLAVIMTIVCCNSFKISSSIIIASTVCVSILIGIQGQDPLIYSILRTTDTSIGIIVGIFVNYVIAQPNYLGTLTKEIETIEDMTKNLVKNILIHQDLDVNCLHTELSRLNTIYQNYCADRRFDKNPVSLNQLKVTIEACHDIYFHAKCIACLSVEETDLTIKNRLQIIDFFHHGCQGDVHLEQPIDSIFNYHIEKILEELRLLTVTVDALTDHLNQ</sequence>
<dbReference type="PANTHER" id="PTHR30509:SF9">
    <property type="entry name" value="MULTIDRUG RESISTANCE PROTEIN MDTO"/>
    <property type="match status" value="1"/>
</dbReference>
<keyword evidence="2" id="KW-1003">Cell membrane</keyword>
<accession>A0A173TYU7</accession>
<dbReference type="PANTHER" id="PTHR30509">
    <property type="entry name" value="P-HYDROXYBENZOIC ACID EFFLUX PUMP SUBUNIT-RELATED"/>
    <property type="match status" value="1"/>
</dbReference>
<organism evidence="6 7">
    <name type="scientific">Turicibacter sanguinis</name>
    <dbReference type="NCBI Taxonomy" id="154288"/>
    <lineage>
        <taxon>Bacteria</taxon>
        <taxon>Bacillati</taxon>
        <taxon>Bacillota</taxon>
        <taxon>Erysipelotrichia</taxon>
        <taxon>Erysipelotrichales</taxon>
        <taxon>Turicibacteraceae</taxon>
        <taxon>Turicibacter</taxon>
    </lineage>
</organism>
<gene>
    <name evidence="6" type="ORF">GMA92_03780</name>
</gene>
<evidence type="ECO:0000256" key="1">
    <source>
        <dbReference type="ARBA" id="ARBA00004651"/>
    </source>
</evidence>
<proteinExistence type="predicted"/>
<dbReference type="EMBL" id="WMQE01000006">
    <property type="protein sequence ID" value="MTK20557.1"/>
    <property type="molecule type" value="Genomic_DNA"/>
</dbReference>
<comment type="subcellular location">
    <subcellularLocation>
        <location evidence="1">Cell membrane</location>
        <topology evidence="1">Multi-pass membrane protein</topology>
    </subcellularLocation>
</comment>
<evidence type="ECO:0000313" key="7">
    <source>
        <dbReference type="Proteomes" id="UP000487649"/>
    </source>
</evidence>
<dbReference type="InterPro" id="IPR010343">
    <property type="entry name" value="ArAE_1"/>
</dbReference>
<evidence type="ECO:0000313" key="6">
    <source>
        <dbReference type="EMBL" id="MTK20557.1"/>
    </source>
</evidence>
<dbReference type="GeneID" id="60059747"/>
<keyword evidence="3" id="KW-0812">Transmembrane</keyword>
<comment type="caution">
    <text evidence="6">The sequence shown here is derived from an EMBL/GenBank/DDBJ whole genome shotgun (WGS) entry which is preliminary data.</text>
</comment>